<reference evidence="1" key="1">
    <citation type="journal article" date="2014" name="Front. Microbiol.">
        <title>High frequency of phylogenetically diverse reductive dehalogenase-homologous genes in deep subseafloor sedimentary metagenomes.</title>
        <authorList>
            <person name="Kawai M."/>
            <person name="Futagami T."/>
            <person name="Toyoda A."/>
            <person name="Takaki Y."/>
            <person name="Nishi S."/>
            <person name="Hori S."/>
            <person name="Arai W."/>
            <person name="Tsubouchi T."/>
            <person name="Morono Y."/>
            <person name="Uchiyama I."/>
            <person name="Ito T."/>
            <person name="Fujiyama A."/>
            <person name="Inagaki F."/>
            <person name="Takami H."/>
        </authorList>
    </citation>
    <scope>NUCLEOTIDE SEQUENCE</scope>
    <source>
        <strain evidence="1">Expedition CK06-06</strain>
    </source>
</reference>
<dbReference type="EMBL" id="BART01011839">
    <property type="protein sequence ID" value="GAG89125.1"/>
    <property type="molecule type" value="Genomic_DNA"/>
</dbReference>
<comment type="caution">
    <text evidence="1">The sequence shown here is derived from an EMBL/GenBank/DDBJ whole genome shotgun (WGS) entry which is preliminary data.</text>
</comment>
<protein>
    <submittedName>
        <fullName evidence="1">Uncharacterized protein</fullName>
    </submittedName>
</protein>
<gene>
    <name evidence="1" type="ORF">S01H4_25002</name>
</gene>
<sequence length="34" mass="4102">MMDNWKCLDAHASDVENCVWIDFPVDNFERYCSF</sequence>
<evidence type="ECO:0000313" key="1">
    <source>
        <dbReference type="EMBL" id="GAG89125.1"/>
    </source>
</evidence>
<dbReference type="AlphaFoldDB" id="X1B2E9"/>
<name>X1B2E9_9ZZZZ</name>
<proteinExistence type="predicted"/>
<organism evidence="1">
    <name type="scientific">marine sediment metagenome</name>
    <dbReference type="NCBI Taxonomy" id="412755"/>
    <lineage>
        <taxon>unclassified sequences</taxon>
        <taxon>metagenomes</taxon>
        <taxon>ecological metagenomes</taxon>
    </lineage>
</organism>
<accession>X1B2E9</accession>
<feature type="non-terminal residue" evidence="1">
    <location>
        <position position="34"/>
    </location>
</feature>